<dbReference type="RefSeq" id="WP_132859220.1">
    <property type="nucleotide sequence ID" value="NZ_SMGR01000001.1"/>
</dbReference>
<name>A0A4R1NV67_9RHOB</name>
<reference evidence="1 2" key="1">
    <citation type="submission" date="2019-03" db="EMBL/GenBank/DDBJ databases">
        <title>Genomic Encyclopedia of Archaeal and Bacterial Type Strains, Phase II (KMG-II): from individual species to whole genera.</title>
        <authorList>
            <person name="Goeker M."/>
        </authorList>
    </citation>
    <scope>NUCLEOTIDE SEQUENCE [LARGE SCALE GENOMIC DNA]</scope>
    <source>
        <strain evidence="1 2">DSM 26433</strain>
    </source>
</reference>
<keyword evidence="2" id="KW-1185">Reference proteome</keyword>
<dbReference type="AlphaFoldDB" id="A0A4R1NV67"/>
<sequence>MNIHKRKSEVCIPFEDVARWIKRLEEETLNPTGTVALDLYQDIISTIDRRGYHSLLFSIHKY</sequence>
<protein>
    <submittedName>
        <fullName evidence="1">Uncharacterized protein</fullName>
    </submittedName>
</protein>
<organism evidence="1 2">
    <name type="scientific">Shimia isoporae</name>
    <dbReference type="NCBI Taxonomy" id="647720"/>
    <lineage>
        <taxon>Bacteria</taxon>
        <taxon>Pseudomonadati</taxon>
        <taxon>Pseudomonadota</taxon>
        <taxon>Alphaproteobacteria</taxon>
        <taxon>Rhodobacterales</taxon>
        <taxon>Roseobacteraceae</taxon>
    </lineage>
</organism>
<accession>A0A4R1NV67</accession>
<gene>
    <name evidence="1" type="ORF">BXY66_1203</name>
</gene>
<dbReference type="Proteomes" id="UP000295673">
    <property type="component" value="Unassembled WGS sequence"/>
</dbReference>
<evidence type="ECO:0000313" key="1">
    <source>
        <dbReference type="EMBL" id="TCL09158.1"/>
    </source>
</evidence>
<dbReference type="EMBL" id="SMGR01000001">
    <property type="protein sequence ID" value="TCL09158.1"/>
    <property type="molecule type" value="Genomic_DNA"/>
</dbReference>
<comment type="caution">
    <text evidence="1">The sequence shown here is derived from an EMBL/GenBank/DDBJ whole genome shotgun (WGS) entry which is preliminary data.</text>
</comment>
<proteinExistence type="predicted"/>
<evidence type="ECO:0000313" key="2">
    <source>
        <dbReference type="Proteomes" id="UP000295673"/>
    </source>
</evidence>